<evidence type="ECO:0000256" key="3">
    <source>
        <dbReference type="ARBA" id="ARBA00022692"/>
    </source>
</evidence>
<comment type="similarity">
    <text evidence="2">Belongs to the sterol desaturase family.</text>
</comment>
<evidence type="ECO:0000256" key="1">
    <source>
        <dbReference type="ARBA" id="ARBA00004370"/>
    </source>
</evidence>
<dbReference type="AlphaFoldDB" id="A0A830HVV1"/>
<feature type="transmembrane region" description="Helical" evidence="6">
    <location>
        <begin position="71"/>
        <end position="89"/>
    </location>
</feature>
<dbReference type="EMBL" id="BNJQ01000023">
    <property type="protein sequence ID" value="GHP09019.1"/>
    <property type="molecule type" value="Genomic_DNA"/>
</dbReference>
<dbReference type="GO" id="GO:0016491">
    <property type="term" value="F:oxidoreductase activity"/>
    <property type="evidence" value="ECO:0007669"/>
    <property type="project" value="InterPro"/>
</dbReference>
<keyword evidence="5 6" id="KW-0472">Membrane</keyword>
<comment type="caution">
    <text evidence="8">The sequence shown here is derived from an EMBL/GenBank/DDBJ whole genome shotgun (WGS) entry which is preliminary data.</text>
</comment>
<proteinExistence type="inferred from homology"/>
<accession>A0A830HVV1</accession>
<gene>
    <name evidence="8" type="ORF">PPROV_000775600</name>
</gene>
<dbReference type="InterPro" id="IPR050307">
    <property type="entry name" value="Sterol_Desaturase_Related"/>
</dbReference>
<evidence type="ECO:0000256" key="5">
    <source>
        <dbReference type="ARBA" id="ARBA00023136"/>
    </source>
</evidence>
<feature type="transmembrane region" description="Helical" evidence="6">
    <location>
        <begin position="26"/>
        <end position="50"/>
    </location>
</feature>
<feature type="domain" description="Fatty acid hydroxylase" evidence="7">
    <location>
        <begin position="170"/>
        <end position="292"/>
    </location>
</feature>
<feature type="transmembrane region" description="Helical" evidence="6">
    <location>
        <begin position="215"/>
        <end position="244"/>
    </location>
</feature>
<dbReference type="GO" id="GO:0005506">
    <property type="term" value="F:iron ion binding"/>
    <property type="evidence" value="ECO:0007669"/>
    <property type="project" value="InterPro"/>
</dbReference>
<keyword evidence="4 6" id="KW-1133">Transmembrane helix</keyword>
<evidence type="ECO:0000259" key="7">
    <source>
        <dbReference type="Pfam" id="PF04116"/>
    </source>
</evidence>
<protein>
    <recommendedName>
        <fullName evidence="7">Fatty acid hydroxylase domain-containing protein</fullName>
    </recommendedName>
</protein>
<comment type="subcellular location">
    <subcellularLocation>
        <location evidence="1">Membrane</location>
    </subcellularLocation>
</comment>
<evidence type="ECO:0000313" key="8">
    <source>
        <dbReference type="EMBL" id="GHP09019.1"/>
    </source>
</evidence>
<dbReference type="GO" id="GO:0008610">
    <property type="term" value="P:lipid biosynthetic process"/>
    <property type="evidence" value="ECO:0007669"/>
    <property type="project" value="InterPro"/>
</dbReference>
<keyword evidence="3 6" id="KW-0812">Transmembrane</keyword>
<dbReference type="PANTHER" id="PTHR11863">
    <property type="entry name" value="STEROL DESATURASE"/>
    <property type="match status" value="1"/>
</dbReference>
<organism evidence="8 9">
    <name type="scientific">Pycnococcus provasolii</name>
    <dbReference type="NCBI Taxonomy" id="41880"/>
    <lineage>
        <taxon>Eukaryota</taxon>
        <taxon>Viridiplantae</taxon>
        <taxon>Chlorophyta</taxon>
        <taxon>Pseudoscourfieldiophyceae</taxon>
        <taxon>Pseudoscourfieldiales</taxon>
        <taxon>Pycnococcaceae</taxon>
        <taxon>Pycnococcus</taxon>
    </lineage>
</organism>
<evidence type="ECO:0000256" key="2">
    <source>
        <dbReference type="ARBA" id="ARBA00009324"/>
    </source>
</evidence>
<sequence>MSSSSAAVTTTKNRKGGRVLEYGPDVAYLLFNIWYLLAGVLALYLSPLHWAVMNSNSPASSSAATSRMRSILIRNFATCYIGYAPWHWYLYGANGGAPPKAAKRKFNTNMPDPSQHERDRFWTFVGFAISAYLECILVEATLNRRGEKNYDATSFSAAFVAVATFSVPWFREVHFYFTHRALHLRTLYKYIHSLHHKSINTAVWSGLAMHPLEHLVYFTCLVPYAIMLYLSNGAWYAAIPFYYAKLHSELSPIMGHHGFEGLGGSEFHHGHHELFNCNYGSPAVPLDYWLKTDAASMKAKKSK</sequence>
<feature type="transmembrane region" description="Helical" evidence="6">
    <location>
        <begin position="121"/>
        <end position="140"/>
    </location>
</feature>
<evidence type="ECO:0000256" key="4">
    <source>
        <dbReference type="ARBA" id="ARBA00022989"/>
    </source>
</evidence>
<dbReference type="Proteomes" id="UP000660262">
    <property type="component" value="Unassembled WGS sequence"/>
</dbReference>
<reference evidence="8" key="1">
    <citation type="submission" date="2020-10" db="EMBL/GenBank/DDBJ databases">
        <title>Unveiling of a novel bifunctional photoreceptor, Dualchrome1, isolated from a cosmopolitan green alga.</title>
        <authorList>
            <person name="Suzuki S."/>
            <person name="Kawachi M."/>
        </authorList>
    </citation>
    <scope>NUCLEOTIDE SEQUENCE</scope>
    <source>
        <strain evidence="8">NIES 2893</strain>
    </source>
</reference>
<evidence type="ECO:0000256" key="6">
    <source>
        <dbReference type="SAM" id="Phobius"/>
    </source>
</evidence>
<dbReference type="OrthoDB" id="1658724at2759"/>
<name>A0A830HVV1_9CHLO</name>
<dbReference type="Pfam" id="PF04116">
    <property type="entry name" value="FA_hydroxylase"/>
    <property type="match status" value="1"/>
</dbReference>
<dbReference type="GO" id="GO:0016020">
    <property type="term" value="C:membrane"/>
    <property type="evidence" value="ECO:0007669"/>
    <property type="project" value="UniProtKB-SubCell"/>
</dbReference>
<feature type="transmembrane region" description="Helical" evidence="6">
    <location>
        <begin position="152"/>
        <end position="170"/>
    </location>
</feature>
<keyword evidence="9" id="KW-1185">Reference proteome</keyword>
<dbReference type="InterPro" id="IPR006694">
    <property type="entry name" value="Fatty_acid_hydroxylase"/>
</dbReference>
<evidence type="ECO:0000313" key="9">
    <source>
        <dbReference type="Proteomes" id="UP000660262"/>
    </source>
</evidence>